<sequence length="162" mass="18404">MKQNWGAFSLCTDNRRKVGIPILQCAAFQYKDEPTIQADANIQGQQKVVQTTSIVKEPAEGPYYIDLQDTSIPDRCLLFPLQSLRLNAIDSTTPYAIMFFGTYEANKSSLGQYFSSSISELIPKKDFLGLYFNKSYGFNKFPSITFHFRTAHLVPAKCYFLI</sequence>
<gene>
    <name evidence="1" type="ORF">NE237_031743</name>
</gene>
<comment type="caution">
    <text evidence="1">The sequence shown here is derived from an EMBL/GenBank/DDBJ whole genome shotgun (WGS) entry which is preliminary data.</text>
</comment>
<name>A0A9Q0L254_9MAGN</name>
<accession>A0A9Q0L254</accession>
<keyword evidence="2" id="KW-1185">Reference proteome</keyword>
<dbReference type="EMBL" id="JAMYWD010000001">
    <property type="protein sequence ID" value="KAJ4980906.1"/>
    <property type="molecule type" value="Genomic_DNA"/>
</dbReference>
<proteinExistence type="predicted"/>
<protein>
    <submittedName>
        <fullName evidence="1">Uncharacterized protein</fullName>
    </submittedName>
</protein>
<dbReference type="OrthoDB" id="1072226at2759"/>
<organism evidence="1 2">
    <name type="scientific">Protea cynaroides</name>
    <dbReference type="NCBI Taxonomy" id="273540"/>
    <lineage>
        <taxon>Eukaryota</taxon>
        <taxon>Viridiplantae</taxon>
        <taxon>Streptophyta</taxon>
        <taxon>Embryophyta</taxon>
        <taxon>Tracheophyta</taxon>
        <taxon>Spermatophyta</taxon>
        <taxon>Magnoliopsida</taxon>
        <taxon>Proteales</taxon>
        <taxon>Proteaceae</taxon>
        <taxon>Protea</taxon>
    </lineage>
</organism>
<evidence type="ECO:0000313" key="2">
    <source>
        <dbReference type="Proteomes" id="UP001141806"/>
    </source>
</evidence>
<evidence type="ECO:0000313" key="1">
    <source>
        <dbReference type="EMBL" id="KAJ4980906.1"/>
    </source>
</evidence>
<dbReference type="Proteomes" id="UP001141806">
    <property type="component" value="Unassembled WGS sequence"/>
</dbReference>
<dbReference type="Gene3D" id="2.40.70.10">
    <property type="entry name" value="Acid Proteases"/>
    <property type="match status" value="1"/>
</dbReference>
<dbReference type="AlphaFoldDB" id="A0A9Q0L254"/>
<dbReference type="InterPro" id="IPR021109">
    <property type="entry name" value="Peptidase_aspartic_dom_sf"/>
</dbReference>
<reference evidence="1" key="1">
    <citation type="journal article" date="2023" name="Plant J.">
        <title>The genome of the king protea, Protea cynaroides.</title>
        <authorList>
            <person name="Chang J."/>
            <person name="Duong T.A."/>
            <person name="Schoeman C."/>
            <person name="Ma X."/>
            <person name="Roodt D."/>
            <person name="Barker N."/>
            <person name="Li Z."/>
            <person name="Van de Peer Y."/>
            <person name="Mizrachi E."/>
        </authorList>
    </citation>
    <scope>NUCLEOTIDE SEQUENCE</scope>
    <source>
        <tissue evidence="1">Young leaves</tissue>
    </source>
</reference>
<dbReference type="SUPFAM" id="SSF50630">
    <property type="entry name" value="Acid proteases"/>
    <property type="match status" value="1"/>
</dbReference>